<protein>
    <submittedName>
        <fullName evidence="1">Uncharacterized protein</fullName>
    </submittedName>
</protein>
<dbReference type="EMBL" id="JABFCS010000001">
    <property type="protein sequence ID" value="NNU42661.1"/>
    <property type="molecule type" value="Genomic_DNA"/>
</dbReference>
<name>A0A849KD40_9BURK</name>
<evidence type="ECO:0000313" key="2">
    <source>
        <dbReference type="Proteomes" id="UP000552954"/>
    </source>
</evidence>
<comment type="caution">
    <text evidence="1">The sequence shown here is derived from an EMBL/GenBank/DDBJ whole genome shotgun (WGS) entry which is preliminary data.</text>
</comment>
<dbReference type="RefSeq" id="WP_171557000.1">
    <property type="nucleotide sequence ID" value="NZ_JABFCS010000001.1"/>
</dbReference>
<gene>
    <name evidence="1" type="ORF">HK415_04975</name>
</gene>
<organism evidence="1 2">
    <name type="scientific">Ramlibacter montanisoli</name>
    <dbReference type="NCBI Taxonomy" id="2732512"/>
    <lineage>
        <taxon>Bacteria</taxon>
        <taxon>Pseudomonadati</taxon>
        <taxon>Pseudomonadota</taxon>
        <taxon>Betaproteobacteria</taxon>
        <taxon>Burkholderiales</taxon>
        <taxon>Comamonadaceae</taxon>
        <taxon>Ramlibacter</taxon>
    </lineage>
</organism>
<reference evidence="1 2" key="2">
    <citation type="submission" date="2020-06" db="EMBL/GenBank/DDBJ databases">
        <title>Ramlibacter rhizophilus sp. nov., isolated from rhizosphere soil of national flower Mugunghwa from South Korea.</title>
        <authorList>
            <person name="Zheng-Fei Y."/>
            <person name="Huan T."/>
        </authorList>
    </citation>
    <scope>NUCLEOTIDE SEQUENCE [LARGE SCALE GENOMIC DNA]</scope>
    <source>
        <strain evidence="1 2">B156</strain>
    </source>
</reference>
<reference evidence="1 2" key="1">
    <citation type="submission" date="2020-05" db="EMBL/GenBank/DDBJ databases">
        <authorList>
            <person name="Khan S.A."/>
            <person name="Jeon C.O."/>
            <person name="Chun B.H."/>
        </authorList>
    </citation>
    <scope>NUCLEOTIDE SEQUENCE [LARGE SCALE GENOMIC DNA]</scope>
    <source>
        <strain evidence="1 2">B156</strain>
    </source>
</reference>
<evidence type="ECO:0000313" key="1">
    <source>
        <dbReference type="EMBL" id="NNU42661.1"/>
    </source>
</evidence>
<dbReference type="Proteomes" id="UP000552954">
    <property type="component" value="Unassembled WGS sequence"/>
</dbReference>
<proteinExistence type="predicted"/>
<keyword evidence="2" id="KW-1185">Reference proteome</keyword>
<accession>A0A849KD40</accession>
<sequence>MRVQTKVLRVSGRFREGRDWKEDRVKFPLQDIAHARLRGTVVDLWVRPPTSRACSASASTC</sequence>
<dbReference type="AlphaFoldDB" id="A0A849KD40"/>